<dbReference type="PANTHER" id="PTHR47864:SF2">
    <property type="entry name" value="MYB_SANT-LIKE DNA-BINDING DOMAIN PROTEIN"/>
    <property type="match status" value="1"/>
</dbReference>
<name>A0AAD8I8Z8_9APIA</name>
<dbReference type="PANTHER" id="PTHR47864">
    <property type="entry name" value="TRANSMEMBRANE PROTEIN"/>
    <property type="match status" value="1"/>
</dbReference>
<keyword evidence="2" id="KW-1185">Reference proteome</keyword>
<organism evidence="1 2">
    <name type="scientific">Heracleum sosnowskyi</name>
    <dbReference type="NCBI Taxonomy" id="360622"/>
    <lineage>
        <taxon>Eukaryota</taxon>
        <taxon>Viridiplantae</taxon>
        <taxon>Streptophyta</taxon>
        <taxon>Embryophyta</taxon>
        <taxon>Tracheophyta</taxon>
        <taxon>Spermatophyta</taxon>
        <taxon>Magnoliopsida</taxon>
        <taxon>eudicotyledons</taxon>
        <taxon>Gunneridae</taxon>
        <taxon>Pentapetalae</taxon>
        <taxon>asterids</taxon>
        <taxon>campanulids</taxon>
        <taxon>Apiales</taxon>
        <taxon>Apiaceae</taxon>
        <taxon>Apioideae</taxon>
        <taxon>apioid superclade</taxon>
        <taxon>Tordylieae</taxon>
        <taxon>Tordyliinae</taxon>
        <taxon>Heracleum</taxon>
    </lineage>
</organism>
<dbReference type="AlphaFoldDB" id="A0AAD8I8Z8"/>
<evidence type="ECO:0000313" key="2">
    <source>
        <dbReference type="Proteomes" id="UP001237642"/>
    </source>
</evidence>
<dbReference type="Proteomes" id="UP001237642">
    <property type="component" value="Unassembled WGS sequence"/>
</dbReference>
<reference evidence="1" key="2">
    <citation type="submission" date="2023-05" db="EMBL/GenBank/DDBJ databases">
        <authorList>
            <person name="Schelkunov M.I."/>
        </authorList>
    </citation>
    <scope>NUCLEOTIDE SEQUENCE</scope>
    <source>
        <strain evidence="1">Hsosn_3</strain>
        <tissue evidence="1">Leaf</tissue>
    </source>
</reference>
<dbReference type="InterPro" id="IPR055314">
    <property type="entry name" value="At2g29880-like"/>
</dbReference>
<comment type="caution">
    <text evidence="1">The sequence shown here is derived from an EMBL/GenBank/DDBJ whole genome shotgun (WGS) entry which is preliminary data.</text>
</comment>
<evidence type="ECO:0000313" key="1">
    <source>
        <dbReference type="EMBL" id="KAK1381427.1"/>
    </source>
</evidence>
<protein>
    <submittedName>
        <fullName evidence="1">Uncharacterized protein</fullName>
    </submittedName>
</protein>
<proteinExistence type="predicted"/>
<sequence length="100" mass="10984">MADSQSAKKRSGYDQWSKNESDGLLELMVDAANRGWHDNSGVLTKQIAHPKDGYMRYEAFDDYEDLKIDVGNGVAVGKNSIGLGSSTEARTLEAGEMRDL</sequence>
<gene>
    <name evidence="1" type="ORF">POM88_028171</name>
</gene>
<accession>A0AAD8I8Z8</accession>
<dbReference type="EMBL" id="JAUIZM010000006">
    <property type="protein sequence ID" value="KAK1381427.1"/>
    <property type="molecule type" value="Genomic_DNA"/>
</dbReference>
<reference evidence="1" key="1">
    <citation type="submission" date="2023-02" db="EMBL/GenBank/DDBJ databases">
        <title>Genome of toxic invasive species Heracleum sosnowskyi carries increased number of genes despite the absence of recent whole-genome duplications.</title>
        <authorList>
            <person name="Schelkunov M."/>
            <person name="Shtratnikova V."/>
            <person name="Makarenko M."/>
            <person name="Klepikova A."/>
            <person name="Omelchenko D."/>
            <person name="Novikova G."/>
            <person name="Obukhova E."/>
            <person name="Bogdanov V."/>
            <person name="Penin A."/>
            <person name="Logacheva M."/>
        </authorList>
    </citation>
    <scope>NUCLEOTIDE SEQUENCE</scope>
    <source>
        <strain evidence="1">Hsosn_3</strain>
        <tissue evidence="1">Leaf</tissue>
    </source>
</reference>